<feature type="active site" evidence="5">
    <location>
        <position position="18"/>
    </location>
</feature>
<dbReference type="SUPFAM" id="SSF54975">
    <property type="entry name" value="Acylphosphatase/BLUF domain-like"/>
    <property type="match status" value="1"/>
</dbReference>
<evidence type="ECO:0000256" key="1">
    <source>
        <dbReference type="ARBA" id="ARBA00005614"/>
    </source>
</evidence>
<dbReference type="HOGENOM" id="CLU_141932_2_0_9"/>
<evidence type="ECO:0000256" key="5">
    <source>
        <dbReference type="PROSITE-ProRule" id="PRU00520"/>
    </source>
</evidence>
<evidence type="ECO:0000313" key="8">
    <source>
        <dbReference type="EMBL" id="AIC94699.1"/>
    </source>
</evidence>
<reference evidence="8 9" key="1">
    <citation type="journal article" date="2014" name="Gene">
        <title>A comparative genomic analysis of the alkalitolerant soil bacterium Bacillus lehensis G1.</title>
        <authorList>
            <person name="Noor Y.M."/>
            <person name="Samsulrizal N.H."/>
            <person name="Jema'on N.A."/>
            <person name="Low K.O."/>
            <person name="Ramli A.N."/>
            <person name="Alias N.I."/>
            <person name="Damis S.I."/>
            <person name="Fuzi S.F."/>
            <person name="Isa M.N."/>
            <person name="Murad A.M."/>
            <person name="Raih M.F."/>
            <person name="Bakar F.D."/>
            <person name="Najimudin N."/>
            <person name="Mahadi N.M."/>
            <person name="Illias R.M."/>
        </authorList>
    </citation>
    <scope>NUCLEOTIDE SEQUENCE [LARGE SCALE GENOMIC DNA]</scope>
    <source>
        <strain evidence="8 9">G1</strain>
    </source>
</reference>
<dbReference type="PATRIC" id="fig|1246626.3.peg.2121"/>
<dbReference type="KEGG" id="ble:BleG1_2121"/>
<dbReference type="GO" id="GO:0003998">
    <property type="term" value="F:acylphosphatase activity"/>
    <property type="evidence" value="ECO:0007669"/>
    <property type="project" value="UniProtKB-EC"/>
</dbReference>
<dbReference type="Pfam" id="PF00708">
    <property type="entry name" value="Acylphosphatase"/>
    <property type="match status" value="1"/>
</dbReference>
<gene>
    <name evidence="8" type="ORF">BleG1_2121</name>
</gene>
<proteinExistence type="inferred from homology"/>
<evidence type="ECO:0000256" key="6">
    <source>
        <dbReference type="RuleBase" id="RU004168"/>
    </source>
</evidence>
<organism evidence="8 9">
    <name type="scientific">Shouchella lehensis G1</name>
    <dbReference type="NCBI Taxonomy" id="1246626"/>
    <lineage>
        <taxon>Bacteria</taxon>
        <taxon>Bacillati</taxon>
        <taxon>Bacillota</taxon>
        <taxon>Bacilli</taxon>
        <taxon>Bacillales</taxon>
        <taxon>Bacillaceae</taxon>
        <taxon>Shouchella</taxon>
    </lineage>
</organism>
<name>A0A060M3N1_9BACI</name>
<dbReference type="InterPro" id="IPR036046">
    <property type="entry name" value="Acylphosphatase-like_dom_sf"/>
</dbReference>
<evidence type="ECO:0000256" key="4">
    <source>
        <dbReference type="ARBA" id="ARBA00047645"/>
    </source>
</evidence>
<dbReference type="PROSITE" id="PS00150">
    <property type="entry name" value="ACYLPHOSPHATASE_1"/>
    <property type="match status" value="1"/>
</dbReference>
<comment type="similarity">
    <text evidence="1 6">Belongs to the acylphosphatase family.</text>
</comment>
<dbReference type="AlphaFoldDB" id="A0A060M3N1"/>
<dbReference type="PANTHER" id="PTHR47268">
    <property type="entry name" value="ACYLPHOSPHATASE"/>
    <property type="match status" value="1"/>
</dbReference>
<sequence>MDRYGLIVEGRVQGVGFRTFVEQIGHRHNMTGTVRNLTNGNVQVEVQGEKKAFAMFMSDLKQGNHFSHITAIQTEELDVKKDERRFRIVY</sequence>
<dbReference type="EMBL" id="CP003923">
    <property type="protein sequence ID" value="AIC94699.1"/>
    <property type="molecule type" value="Genomic_DNA"/>
</dbReference>
<evidence type="ECO:0000256" key="3">
    <source>
        <dbReference type="ARBA" id="ARBA00015991"/>
    </source>
</evidence>
<protein>
    <recommendedName>
        <fullName evidence="3 5">acylphosphatase</fullName>
        <ecNumber evidence="2 5">3.6.1.7</ecNumber>
    </recommendedName>
</protein>
<keyword evidence="5" id="KW-0378">Hydrolase</keyword>
<dbReference type="EC" id="3.6.1.7" evidence="2 5"/>
<dbReference type="Gene3D" id="3.30.70.100">
    <property type="match status" value="1"/>
</dbReference>
<keyword evidence="9" id="KW-1185">Reference proteome</keyword>
<dbReference type="InterPro" id="IPR001792">
    <property type="entry name" value="Acylphosphatase-like_dom"/>
</dbReference>
<evidence type="ECO:0000256" key="2">
    <source>
        <dbReference type="ARBA" id="ARBA00012150"/>
    </source>
</evidence>
<feature type="active site" evidence="5">
    <location>
        <position position="36"/>
    </location>
</feature>
<dbReference type="STRING" id="1246626.BleG1_2121"/>
<dbReference type="PROSITE" id="PS51160">
    <property type="entry name" value="ACYLPHOSPHATASE_3"/>
    <property type="match status" value="1"/>
</dbReference>
<feature type="domain" description="Acylphosphatase-like" evidence="7">
    <location>
        <begin position="3"/>
        <end position="90"/>
    </location>
</feature>
<dbReference type="Proteomes" id="UP000027142">
    <property type="component" value="Chromosome"/>
</dbReference>
<dbReference type="InterPro" id="IPR020456">
    <property type="entry name" value="Acylphosphatase"/>
</dbReference>
<dbReference type="eggNOG" id="COG1254">
    <property type="taxonomic scope" value="Bacteria"/>
</dbReference>
<dbReference type="InterPro" id="IPR017968">
    <property type="entry name" value="Acylphosphatase_CS"/>
</dbReference>
<evidence type="ECO:0000313" key="9">
    <source>
        <dbReference type="Proteomes" id="UP000027142"/>
    </source>
</evidence>
<comment type="catalytic activity">
    <reaction evidence="4 5">
        <text>an acyl phosphate + H2O = a carboxylate + phosphate + H(+)</text>
        <dbReference type="Rhea" id="RHEA:14965"/>
        <dbReference type="ChEBI" id="CHEBI:15377"/>
        <dbReference type="ChEBI" id="CHEBI:15378"/>
        <dbReference type="ChEBI" id="CHEBI:29067"/>
        <dbReference type="ChEBI" id="CHEBI:43474"/>
        <dbReference type="ChEBI" id="CHEBI:59918"/>
        <dbReference type="EC" id="3.6.1.7"/>
    </reaction>
</comment>
<dbReference type="RefSeq" id="WP_038480460.1">
    <property type="nucleotide sequence ID" value="NZ_CP003923.1"/>
</dbReference>
<accession>A0A060M3N1</accession>
<evidence type="ECO:0000259" key="7">
    <source>
        <dbReference type="PROSITE" id="PS51160"/>
    </source>
</evidence>
<dbReference type="PANTHER" id="PTHR47268:SF4">
    <property type="entry name" value="ACYLPHOSPHATASE"/>
    <property type="match status" value="1"/>
</dbReference>
<dbReference type="OrthoDB" id="9808093at2"/>